<gene>
    <name evidence="2" type="ORF">METZ01_LOCUS142844</name>
</gene>
<sequence length="65" mass="7857">MIKIHEPGKAEELNKRAKRDKKERSRKAIREKYTRDDRTYGVWEAIYKKGSMPETEHIVQHYTPK</sequence>
<evidence type="ECO:0000256" key="1">
    <source>
        <dbReference type="SAM" id="MobiDB-lite"/>
    </source>
</evidence>
<proteinExistence type="predicted"/>
<feature type="region of interest" description="Disordered" evidence="1">
    <location>
        <begin position="1"/>
        <end position="30"/>
    </location>
</feature>
<accession>A0A381ZL63</accession>
<protein>
    <submittedName>
        <fullName evidence="2">Uncharacterized protein</fullName>
    </submittedName>
</protein>
<name>A0A381ZL63_9ZZZZ</name>
<evidence type="ECO:0000313" key="2">
    <source>
        <dbReference type="EMBL" id="SVA89990.1"/>
    </source>
</evidence>
<reference evidence="2" key="1">
    <citation type="submission" date="2018-05" db="EMBL/GenBank/DDBJ databases">
        <authorList>
            <person name="Lanie J.A."/>
            <person name="Ng W.-L."/>
            <person name="Kazmierczak K.M."/>
            <person name="Andrzejewski T.M."/>
            <person name="Davidsen T.M."/>
            <person name="Wayne K.J."/>
            <person name="Tettelin H."/>
            <person name="Glass J.I."/>
            <person name="Rusch D."/>
            <person name="Podicherti R."/>
            <person name="Tsui H.-C.T."/>
            <person name="Winkler M.E."/>
        </authorList>
    </citation>
    <scope>NUCLEOTIDE SEQUENCE</scope>
</reference>
<organism evidence="2">
    <name type="scientific">marine metagenome</name>
    <dbReference type="NCBI Taxonomy" id="408172"/>
    <lineage>
        <taxon>unclassified sequences</taxon>
        <taxon>metagenomes</taxon>
        <taxon>ecological metagenomes</taxon>
    </lineage>
</organism>
<dbReference type="EMBL" id="UINC01021757">
    <property type="protein sequence ID" value="SVA89990.1"/>
    <property type="molecule type" value="Genomic_DNA"/>
</dbReference>
<dbReference type="AlphaFoldDB" id="A0A381ZL63"/>